<keyword evidence="3 5" id="KW-0863">Zinc-finger</keyword>
<dbReference type="AlphaFoldDB" id="A0A2V3II43"/>
<dbReference type="InterPro" id="IPR036236">
    <property type="entry name" value="Znf_C2H2_sf"/>
</dbReference>
<sequence>MIPQPLTATNTTATTTTAALTKPQRPKSKSLQPCRCPHPTCGKIFSKRSNLKAHSRVHSGVLPYPCNFPGCTKRFRWKSSLKPHIKVHQSQPPPSSSASSSSSSSTSPVPLNASNANNPASTLVSDRQPPQSSPTAITQSSMLHQASTWLPHNPNLDNRRYNCTYPPCPATFNRLAALLDHENSAVHNNIKPAAATSAPIARTLFSAQQQAQSMPIDLRANSVLSDSSDDTDVFSSFNLTNNSPRNNPIHPAAADLSIPDLTESLWKNDLHLDDPFADFSLINIHPPRDGDLLSIADATISAIATPSASVDMYNSPAPQPSNSLINCTAVQGAQPVAVDYAVNLASFCL</sequence>
<dbReference type="GO" id="GO:0000785">
    <property type="term" value="C:chromatin"/>
    <property type="evidence" value="ECO:0007669"/>
    <property type="project" value="TreeGrafter"/>
</dbReference>
<evidence type="ECO:0000256" key="6">
    <source>
        <dbReference type="SAM" id="MobiDB-lite"/>
    </source>
</evidence>
<dbReference type="GO" id="GO:0031519">
    <property type="term" value="C:PcG protein complex"/>
    <property type="evidence" value="ECO:0007669"/>
    <property type="project" value="TreeGrafter"/>
</dbReference>
<feature type="region of interest" description="Disordered" evidence="6">
    <location>
        <begin position="1"/>
        <end position="33"/>
    </location>
</feature>
<protein>
    <submittedName>
        <fullName evidence="8">Zinc finger protein ZIC 3</fullName>
    </submittedName>
</protein>
<organism evidence="8 9">
    <name type="scientific">Gracilariopsis chorda</name>
    <dbReference type="NCBI Taxonomy" id="448386"/>
    <lineage>
        <taxon>Eukaryota</taxon>
        <taxon>Rhodophyta</taxon>
        <taxon>Florideophyceae</taxon>
        <taxon>Rhodymeniophycidae</taxon>
        <taxon>Gracilariales</taxon>
        <taxon>Gracilariaceae</taxon>
        <taxon>Gracilariopsis</taxon>
    </lineage>
</organism>
<reference evidence="8 9" key="1">
    <citation type="journal article" date="2018" name="Mol. Biol. Evol.">
        <title>Analysis of the draft genome of the red seaweed Gracilariopsis chorda provides insights into genome size evolution in Rhodophyta.</title>
        <authorList>
            <person name="Lee J."/>
            <person name="Yang E.C."/>
            <person name="Graf L."/>
            <person name="Yang J.H."/>
            <person name="Qiu H."/>
            <person name="Zel Zion U."/>
            <person name="Chan C.X."/>
            <person name="Stephens T.G."/>
            <person name="Weber A.P.M."/>
            <person name="Boo G.H."/>
            <person name="Boo S.M."/>
            <person name="Kim K.M."/>
            <person name="Shin Y."/>
            <person name="Jung M."/>
            <person name="Lee S.J."/>
            <person name="Yim H.S."/>
            <person name="Lee J.H."/>
            <person name="Bhattacharya D."/>
            <person name="Yoon H.S."/>
        </authorList>
    </citation>
    <scope>NUCLEOTIDE SEQUENCE [LARGE SCALE GENOMIC DNA]</scope>
    <source>
        <strain evidence="8 9">SKKU-2015</strain>
        <tissue evidence="8">Whole body</tissue>
    </source>
</reference>
<dbReference type="PROSITE" id="PS00028">
    <property type="entry name" value="ZINC_FINGER_C2H2_1"/>
    <property type="match status" value="3"/>
</dbReference>
<dbReference type="PANTHER" id="PTHR14003:SF19">
    <property type="entry name" value="YY2 TRANSCRIPTION FACTOR"/>
    <property type="match status" value="1"/>
</dbReference>
<keyword evidence="1" id="KW-0479">Metal-binding</keyword>
<feature type="compositionally biased region" description="Low complexity" evidence="6">
    <location>
        <begin position="1"/>
        <end position="21"/>
    </location>
</feature>
<dbReference type="SMART" id="SM00355">
    <property type="entry name" value="ZnF_C2H2"/>
    <property type="match status" value="3"/>
</dbReference>
<dbReference type="GO" id="GO:0005667">
    <property type="term" value="C:transcription regulator complex"/>
    <property type="evidence" value="ECO:0007669"/>
    <property type="project" value="TreeGrafter"/>
</dbReference>
<dbReference type="PANTHER" id="PTHR14003">
    <property type="entry name" value="TRANSCRIPTIONAL REPRESSOR PROTEIN YY"/>
    <property type="match status" value="1"/>
</dbReference>
<evidence type="ECO:0000256" key="3">
    <source>
        <dbReference type="ARBA" id="ARBA00022771"/>
    </source>
</evidence>
<dbReference type="SUPFAM" id="SSF57667">
    <property type="entry name" value="beta-beta-alpha zinc fingers"/>
    <property type="match status" value="1"/>
</dbReference>
<keyword evidence="2" id="KW-0677">Repeat</keyword>
<dbReference type="Gene3D" id="3.30.160.60">
    <property type="entry name" value="Classic Zinc Finger"/>
    <property type="match status" value="2"/>
</dbReference>
<evidence type="ECO:0000313" key="8">
    <source>
        <dbReference type="EMBL" id="PXF41729.1"/>
    </source>
</evidence>
<feature type="region of interest" description="Disordered" evidence="6">
    <location>
        <begin position="83"/>
        <end position="139"/>
    </location>
</feature>
<feature type="compositionally biased region" description="Polar residues" evidence="6">
    <location>
        <begin position="122"/>
        <end position="139"/>
    </location>
</feature>
<keyword evidence="9" id="KW-1185">Reference proteome</keyword>
<feature type="domain" description="C2H2-type" evidence="7">
    <location>
        <begin position="161"/>
        <end position="192"/>
    </location>
</feature>
<comment type="caution">
    <text evidence="8">The sequence shown here is derived from an EMBL/GenBank/DDBJ whole genome shotgun (WGS) entry which is preliminary data.</text>
</comment>
<dbReference type="Proteomes" id="UP000247409">
    <property type="component" value="Unassembled WGS sequence"/>
</dbReference>
<dbReference type="EMBL" id="NBIV01000198">
    <property type="protein sequence ID" value="PXF41729.1"/>
    <property type="molecule type" value="Genomic_DNA"/>
</dbReference>
<evidence type="ECO:0000313" key="9">
    <source>
        <dbReference type="Proteomes" id="UP000247409"/>
    </source>
</evidence>
<dbReference type="GO" id="GO:0000978">
    <property type="term" value="F:RNA polymerase II cis-regulatory region sequence-specific DNA binding"/>
    <property type="evidence" value="ECO:0007669"/>
    <property type="project" value="TreeGrafter"/>
</dbReference>
<dbReference type="GO" id="GO:0000981">
    <property type="term" value="F:DNA-binding transcription factor activity, RNA polymerase II-specific"/>
    <property type="evidence" value="ECO:0007669"/>
    <property type="project" value="TreeGrafter"/>
</dbReference>
<dbReference type="InterPro" id="IPR013087">
    <property type="entry name" value="Znf_C2H2_type"/>
</dbReference>
<feature type="domain" description="C2H2-type" evidence="7">
    <location>
        <begin position="64"/>
        <end position="93"/>
    </location>
</feature>
<keyword evidence="4" id="KW-0862">Zinc</keyword>
<accession>A0A2V3II43</accession>
<dbReference type="STRING" id="448386.A0A2V3II43"/>
<evidence type="ECO:0000259" key="7">
    <source>
        <dbReference type="PROSITE" id="PS50157"/>
    </source>
</evidence>
<evidence type="ECO:0000256" key="4">
    <source>
        <dbReference type="ARBA" id="ARBA00022833"/>
    </source>
</evidence>
<proteinExistence type="predicted"/>
<evidence type="ECO:0000256" key="1">
    <source>
        <dbReference type="ARBA" id="ARBA00022723"/>
    </source>
</evidence>
<evidence type="ECO:0000256" key="5">
    <source>
        <dbReference type="PROSITE-ProRule" id="PRU00042"/>
    </source>
</evidence>
<dbReference type="GO" id="GO:0008270">
    <property type="term" value="F:zinc ion binding"/>
    <property type="evidence" value="ECO:0007669"/>
    <property type="project" value="UniProtKB-KW"/>
</dbReference>
<gene>
    <name evidence="8" type="ORF">BWQ96_08518</name>
</gene>
<dbReference type="OrthoDB" id="5976at2759"/>
<dbReference type="PROSITE" id="PS50157">
    <property type="entry name" value="ZINC_FINGER_C2H2_2"/>
    <property type="match status" value="3"/>
</dbReference>
<name>A0A2V3II43_9FLOR</name>
<dbReference type="Pfam" id="PF00096">
    <property type="entry name" value="zf-C2H2"/>
    <property type="match status" value="1"/>
</dbReference>
<evidence type="ECO:0000256" key="2">
    <source>
        <dbReference type="ARBA" id="ARBA00022737"/>
    </source>
</evidence>
<feature type="compositionally biased region" description="Low complexity" evidence="6">
    <location>
        <begin position="96"/>
        <end position="121"/>
    </location>
</feature>
<feature type="domain" description="C2H2-type" evidence="7">
    <location>
        <begin position="34"/>
        <end position="63"/>
    </location>
</feature>